<dbReference type="PANTHER" id="PTHR43004">
    <property type="entry name" value="TRK SYSTEM POTASSIUM UPTAKE PROTEIN"/>
    <property type="match status" value="1"/>
</dbReference>
<dbReference type="Pfam" id="PF01494">
    <property type="entry name" value="FAD_binding_3"/>
    <property type="match status" value="1"/>
</dbReference>
<evidence type="ECO:0000256" key="3">
    <source>
        <dbReference type="ARBA" id="ARBA00022827"/>
    </source>
</evidence>
<proteinExistence type="predicted"/>
<organism evidence="6 7">
    <name type="scientific">Ceriporiopsis subvermispora (strain B)</name>
    <name type="common">White-rot fungus</name>
    <name type="synonym">Gelatoporia subvermispora</name>
    <dbReference type="NCBI Taxonomy" id="914234"/>
    <lineage>
        <taxon>Eukaryota</taxon>
        <taxon>Fungi</taxon>
        <taxon>Dikarya</taxon>
        <taxon>Basidiomycota</taxon>
        <taxon>Agaricomycotina</taxon>
        <taxon>Agaricomycetes</taxon>
        <taxon>Polyporales</taxon>
        <taxon>Gelatoporiaceae</taxon>
        <taxon>Gelatoporia</taxon>
    </lineage>
</organism>
<dbReference type="SUPFAM" id="SSF51905">
    <property type="entry name" value="FAD/NAD(P)-binding domain"/>
    <property type="match status" value="1"/>
</dbReference>
<dbReference type="PANTHER" id="PTHR43004:SF19">
    <property type="entry name" value="BINDING MONOOXYGENASE, PUTATIVE (JCVI)-RELATED"/>
    <property type="match status" value="1"/>
</dbReference>
<dbReference type="Gene3D" id="3.30.70.2450">
    <property type="match status" value="1"/>
</dbReference>
<gene>
    <name evidence="6" type="ORF">CERSUDRAFT_118603</name>
</gene>
<feature type="domain" description="FAD-binding" evidence="5">
    <location>
        <begin position="8"/>
        <end position="356"/>
    </location>
</feature>
<keyword evidence="7" id="KW-1185">Reference proteome</keyword>
<dbReference type="GO" id="GO:0016709">
    <property type="term" value="F:oxidoreductase activity, acting on paired donors, with incorporation or reduction of molecular oxygen, NAD(P)H as one donor, and incorporation of one atom of oxygen"/>
    <property type="evidence" value="ECO:0007669"/>
    <property type="project" value="UniProtKB-ARBA"/>
</dbReference>
<evidence type="ECO:0000256" key="4">
    <source>
        <dbReference type="ARBA" id="ARBA00023002"/>
    </source>
</evidence>
<evidence type="ECO:0000256" key="1">
    <source>
        <dbReference type="ARBA" id="ARBA00001974"/>
    </source>
</evidence>
<comment type="cofactor">
    <cofactor evidence="1">
        <name>FAD</name>
        <dbReference type="ChEBI" id="CHEBI:57692"/>
    </cofactor>
</comment>
<dbReference type="InterPro" id="IPR002938">
    <property type="entry name" value="FAD-bd"/>
</dbReference>
<dbReference type="InterPro" id="IPR036188">
    <property type="entry name" value="FAD/NAD-bd_sf"/>
</dbReference>
<dbReference type="InterPro" id="IPR050641">
    <property type="entry name" value="RIFMO-like"/>
</dbReference>
<dbReference type="Proteomes" id="UP000016930">
    <property type="component" value="Unassembled WGS sequence"/>
</dbReference>
<evidence type="ECO:0000313" key="6">
    <source>
        <dbReference type="EMBL" id="EMD32551.1"/>
    </source>
</evidence>
<dbReference type="GO" id="GO:0071949">
    <property type="term" value="F:FAD binding"/>
    <property type="evidence" value="ECO:0007669"/>
    <property type="project" value="InterPro"/>
</dbReference>
<evidence type="ECO:0000259" key="5">
    <source>
        <dbReference type="Pfam" id="PF01494"/>
    </source>
</evidence>
<dbReference type="Gene3D" id="3.50.50.60">
    <property type="entry name" value="FAD/NAD(P)-binding domain"/>
    <property type="match status" value="1"/>
</dbReference>
<evidence type="ECO:0000313" key="7">
    <source>
        <dbReference type="Proteomes" id="UP000016930"/>
    </source>
</evidence>
<dbReference type="HOGENOM" id="CLU_009665_20_3_1"/>
<reference evidence="6 7" key="1">
    <citation type="journal article" date="2012" name="Proc. Natl. Acad. Sci. U.S.A.">
        <title>Comparative genomics of Ceriporiopsis subvermispora and Phanerochaete chrysosporium provide insight into selective ligninolysis.</title>
        <authorList>
            <person name="Fernandez-Fueyo E."/>
            <person name="Ruiz-Duenas F.J."/>
            <person name="Ferreira P."/>
            <person name="Floudas D."/>
            <person name="Hibbett D.S."/>
            <person name="Canessa P."/>
            <person name="Larrondo L.F."/>
            <person name="James T.Y."/>
            <person name="Seelenfreund D."/>
            <person name="Lobos S."/>
            <person name="Polanco R."/>
            <person name="Tello M."/>
            <person name="Honda Y."/>
            <person name="Watanabe T."/>
            <person name="Watanabe T."/>
            <person name="Ryu J.S."/>
            <person name="Kubicek C.P."/>
            <person name="Schmoll M."/>
            <person name="Gaskell J."/>
            <person name="Hammel K.E."/>
            <person name="St John F.J."/>
            <person name="Vanden Wymelenberg A."/>
            <person name="Sabat G."/>
            <person name="Splinter BonDurant S."/>
            <person name="Syed K."/>
            <person name="Yadav J.S."/>
            <person name="Doddapaneni H."/>
            <person name="Subramanian V."/>
            <person name="Lavin J.L."/>
            <person name="Oguiza J.A."/>
            <person name="Perez G."/>
            <person name="Pisabarro A.G."/>
            <person name="Ramirez L."/>
            <person name="Santoyo F."/>
            <person name="Master E."/>
            <person name="Coutinho P.M."/>
            <person name="Henrissat B."/>
            <person name="Lombard V."/>
            <person name="Magnuson J.K."/>
            <person name="Kuees U."/>
            <person name="Hori C."/>
            <person name="Igarashi K."/>
            <person name="Samejima M."/>
            <person name="Held B.W."/>
            <person name="Barry K.W."/>
            <person name="LaButti K.M."/>
            <person name="Lapidus A."/>
            <person name="Lindquist E.A."/>
            <person name="Lucas S.M."/>
            <person name="Riley R."/>
            <person name="Salamov A.A."/>
            <person name="Hoffmeister D."/>
            <person name="Schwenk D."/>
            <person name="Hadar Y."/>
            <person name="Yarden O."/>
            <person name="de Vries R.P."/>
            <person name="Wiebenga A."/>
            <person name="Stenlid J."/>
            <person name="Eastwood D."/>
            <person name="Grigoriev I.V."/>
            <person name="Berka R.M."/>
            <person name="Blanchette R.A."/>
            <person name="Kersten P."/>
            <person name="Martinez A.T."/>
            <person name="Vicuna R."/>
            <person name="Cullen D."/>
        </authorList>
    </citation>
    <scope>NUCLEOTIDE SEQUENCE [LARGE SCALE GENOMIC DNA]</scope>
    <source>
        <strain evidence="6 7">B</strain>
    </source>
</reference>
<keyword evidence="2" id="KW-0285">Flavoprotein</keyword>
<accession>M2R113</accession>
<dbReference type="AlphaFoldDB" id="M2R113"/>
<dbReference type="EMBL" id="KB445810">
    <property type="protein sequence ID" value="EMD32551.1"/>
    <property type="molecule type" value="Genomic_DNA"/>
</dbReference>
<keyword evidence="4" id="KW-0560">Oxidoreductase</keyword>
<dbReference type="OrthoDB" id="2690153at2759"/>
<evidence type="ECO:0000256" key="2">
    <source>
        <dbReference type="ARBA" id="ARBA00022630"/>
    </source>
</evidence>
<dbReference type="STRING" id="914234.M2R113"/>
<dbReference type="Gene3D" id="3.40.30.120">
    <property type="match status" value="1"/>
</dbReference>
<name>M2R113_CERS8</name>
<keyword evidence="3" id="KW-0274">FAD</keyword>
<dbReference type="PRINTS" id="PR00420">
    <property type="entry name" value="RNGMNOXGNASE"/>
</dbReference>
<protein>
    <recommendedName>
        <fullName evidence="5">FAD-binding domain-containing protein</fullName>
    </recommendedName>
</protein>
<sequence length="554" mass="60175">MSTASVTTPVLIAGAGPAGLALALTLLKNGISVRLIDKGLEYHAGQRAIGTSPRTQELWNLLGVLPDIRAASVEPKPVCVYKLPGGREVVKEVTVKMETDPTPGIPYWHTAILGQEHTQSILRSHLAKFDCQVELATELVGFEQHQDHVVAQIRNVQDGSTETVTCRWLVGTDGAKGVVRKLLGLTFLGETREEHKQLFVDLHLKGLDREHWHQWGSLSDNFVFIRPTEYKDDSFSMIASGNGLDVESIVADPDELVTFVRSTTDRDDIELGKIKWISWYRPNIRMVNKFGEGRVFVAGDAAHVHSPAGGQGMNSSIQDAFNLGWKLALVEKGHAPPSLLSTYNDERLPVIAKMLNISTDLLDQAIASESVDESAWDRSGPLLQLGIHYRWSPIVLDERFEASEDLKTANPYGIAGDAVRAGDRAPEAPGLHKIRGPDALGETTSLFRVFSPTYHTILLFTPDGKDLEDIVSIAKHYPTGAIRTAIILSKTGVAPSATPADLVLSDEDGHAHAGYGIGDDDRMVAIVRPDGVVGGFVHGAGGVGRYFDLIFGSV</sequence>